<dbReference type="InParanoid" id="T1I3H6"/>
<dbReference type="VEuPathDB" id="VectorBase:RPRC010845"/>
<name>T1I3H6_RHOPR</name>
<dbReference type="EMBL" id="ACPB03010505">
    <property type="status" value="NOT_ANNOTATED_CDS"/>
    <property type="molecule type" value="Genomic_DNA"/>
</dbReference>
<dbReference type="EnsemblMetazoa" id="RPRC010845-RA">
    <property type="protein sequence ID" value="RPRC010845-PA"/>
    <property type="gene ID" value="RPRC010845"/>
</dbReference>
<dbReference type="Proteomes" id="UP000015103">
    <property type="component" value="Unassembled WGS sequence"/>
</dbReference>
<proteinExistence type="predicted"/>
<dbReference type="OMA" id="DANLICY"/>
<organism evidence="1 2">
    <name type="scientific">Rhodnius prolixus</name>
    <name type="common">Triatomid bug</name>
    <dbReference type="NCBI Taxonomy" id="13249"/>
    <lineage>
        <taxon>Eukaryota</taxon>
        <taxon>Metazoa</taxon>
        <taxon>Ecdysozoa</taxon>
        <taxon>Arthropoda</taxon>
        <taxon>Hexapoda</taxon>
        <taxon>Insecta</taxon>
        <taxon>Pterygota</taxon>
        <taxon>Neoptera</taxon>
        <taxon>Paraneoptera</taxon>
        <taxon>Hemiptera</taxon>
        <taxon>Heteroptera</taxon>
        <taxon>Panheteroptera</taxon>
        <taxon>Cimicomorpha</taxon>
        <taxon>Reduviidae</taxon>
        <taxon>Triatominae</taxon>
        <taxon>Rhodnius</taxon>
    </lineage>
</organism>
<evidence type="ECO:0000313" key="1">
    <source>
        <dbReference type="EnsemblMetazoa" id="RPRC010845-PA"/>
    </source>
</evidence>
<sequence length="700" mass="80934">MDSFPAVPHLKIWTNSEGIKLIGWHTSHIYVCSLSKEQILKPMESPKLHCCYEELVASEDIVEVFCVEDKCYVVDSRCFLLEIVREVVPDMEWEGDLFEESPKRVLKSYLKKVHRIYENSTLQAACLLSEESFAFLINTQISVIAKIINLKTFKETKCFTVRSTPLMMTPQHDVEEIELAYIRNWFPEEQLDNFQSGLLVISLPESIICGVLLDENRLTPHFMFSWPFQAVKANWCCTVSKEPNRIARKSNLILVFDGGTVAILEQYGCRKFYMPSNRIRNALISPEFVVTTDYFECYASNTFEANKIIKLPVRDVLGMCTIPEQKHIIFATTKHRTLYAIDLNAKIENYTFKMPDKGIFDEFLRKNKYLEQLNKQLEEKDNYINALSYSLNNSVMKFSLSVQVVLIAGLSHTFRIIIKSENPGIIFRNTIWKVHLTLLTNDCCFTFVRNLEHDLAVNNPFVDFISLVNEGNYWDYLVDANLICYIGKDKYRPHLNIGNVAYSLKLYQSNVEREVNIEEILENISKNDHNTHLKKNEEKSSCSFEVPINEELPVNCIVKTLLSNCRALWRYSEWEEICKKTKFQIFISGNLFNIEIKKNTLMISGKHAESCHSLKVAALQLLNKNWTLNIDNTLQLKVEDLLQSLEILQLAKEDNAEAKLSKTLAIYKQLKENIVFPLTGVKMNLSSDLFENKNLLKDGK</sequence>
<accession>T1I3H6</accession>
<keyword evidence="2" id="KW-1185">Reference proteome</keyword>
<reference evidence="1" key="1">
    <citation type="submission" date="2015-05" db="UniProtKB">
        <authorList>
            <consortium name="EnsemblMetazoa"/>
        </authorList>
    </citation>
    <scope>IDENTIFICATION</scope>
</reference>
<dbReference type="AlphaFoldDB" id="T1I3H6"/>
<evidence type="ECO:0000313" key="2">
    <source>
        <dbReference type="Proteomes" id="UP000015103"/>
    </source>
</evidence>
<dbReference type="HOGENOM" id="CLU_393966_0_0_1"/>
<protein>
    <submittedName>
        <fullName evidence="1">Uncharacterized protein</fullName>
    </submittedName>
</protein>